<dbReference type="RefSeq" id="WP_234971430.1">
    <property type="nucleotide sequence ID" value="NZ_FQVU01000003.1"/>
</dbReference>
<dbReference type="GO" id="GO:0030170">
    <property type="term" value="F:pyridoxal phosphate binding"/>
    <property type="evidence" value="ECO:0007669"/>
    <property type="project" value="InterPro"/>
</dbReference>
<evidence type="ECO:0000259" key="1">
    <source>
        <dbReference type="PROSITE" id="PS51340"/>
    </source>
</evidence>
<feature type="domain" description="MOSC" evidence="1">
    <location>
        <begin position="32"/>
        <end position="158"/>
    </location>
</feature>
<dbReference type="AlphaFoldDB" id="A0A1M5LR26"/>
<dbReference type="InterPro" id="IPR005302">
    <property type="entry name" value="MoCF_Sase_C"/>
</dbReference>
<sequence>MTPAFDAAIVQLLVSPVHRWAGRPDPAGPVADDTTDEIGVRAGLGVVGDRYFNRPAHRDASVTVMAAEALAGWEGGLARTRRTVLLRGVDVDAAPGRTLSLDSGTGPVRLRLNRRAHPCAWLDVALGPGAWKALRGRGGMRCTPLTDGTLRVGPVRVEWLD</sequence>
<dbReference type="InterPro" id="IPR011037">
    <property type="entry name" value="Pyrv_Knase-like_insert_dom_sf"/>
</dbReference>
<dbReference type="EMBL" id="FQVU01000003">
    <property type="protein sequence ID" value="SHG67089.1"/>
    <property type="molecule type" value="Genomic_DNA"/>
</dbReference>
<gene>
    <name evidence="2" type="ORF">SAMN05443575_2513</name>
</gene>
<dbReference type="SUPFAM" id="SSF50800">
    <property type="entry name" value="PK beta-barrel domain-like"/>
    <property type="match status" value="1"/>
</dbReference>
<evidence type="ECO:0000313" key="3">
    <source>
        <dbReference type="Proteomes" id="UP000186132"/>
    </source>
</evidence>
<reference evidence="2 3" key="1">
    <citation type="submission" date="2016-11" db="EMBL/GenBank/DDBJ databases">
        <authorList>
            <person name="Jaros S."/>
            <person name="Januszkiewicz K."/>
            <person name="Wedrychowicz H."/>
        </authorList>
    </citation>
    <scope>NUCLEOTIDE SEQUENCE [LARGE SCALE GENOMIC DNA]</scope>
    <source>
        <strain evidence="2 3">DSM 45627</strain>
    </source>
</reference>
<dbReference type="Proteomes" id="UP000186132">
    <property type="component" value="Unassembled WGS sequence"/>
</dbReference>
<dbReference type="GO" id="GO:0030151">
    <property type="term" value="F:molybdenum ion binding"/>
    <property type="evidence" value="ECO:0007669"/>
    <property type="project" value="InterPro"/>
</dbReference>
<protein>
    <recommendedName>
        <fullName evidence="1">MOSC domain-containing protein</fullName>
    </recommendedName>
</protein>
<dbReference type="GO" id="GO:0003824">
    <property type="term" value="F:catalytic activity"/>
    <property type="evidence" value="ECO:0007669"/>
    <property type="project" value="InterPro"/>
</dbReference>
<evidence type="ECO:0000313" key="2">
    <source>
        <dbReference type="EMBL" id="SHG67089.1"/>
    </source>
</evidence>
<accession>A0A1M5LR26</accession>
<organism evidence="2 3">
    <name type="scientific">Jatrophihabitans endophyticus</name>
    <dbReference type="NCBI Taxonomy" id="1206085"/>
    <lineage>
        <taxon>Bacteria</taxon>
        <taxon>Bacillati</taxon>
        <taxon>Actinomycetota</taxon>
        <taxon>Actinomycetes</taxon>
        <taxon>Jatrophihabitantales</taxon>
        <taxon>Jatrophihabitantaceae</taxon>
        <taxon>Jatrophihabitans</taxon>
    </lineage>
</organism>
<keyword evidence="3" id="KW-1185">Reference proteome</keyword>
<proteinExistence type="predicted"/>
<dbReference type="Gene3D" id="2.40.33.20">
    <property type="entry name" value="PK beta-barrel domain-like"/>
    <property type="match status" value="1"/>
</dbReference>
<dbReference type="PROSITE" id="PS51340">
    <property type="entry name" value="MOSC"/>
    <property type="match status" value="1"/>
</dbReference>
<dbReference type="STRING" id="1206085.SAMN05443575_2513"/>
<name>A0A1M5LR26_9ACTN</name>